<comment type="caution">
    <text evidence="2">The sequence shown here is derived from an EMBL/GenBank/DDBJ whole genome shotgun (WGS) entry which is preliminary data.</text>
</comment>
<accession>A0ABT2EWA7</accession>
<organism evidence="2 3">
    <name type="scientific">Methanococcus voltae PS</name>
    <dbReference type="NCBI Taxonomy" id="523842"/>
    <lineage>
        <taxon>Archaea</taxon>
        <taxon>Methanobacteriati</taxon>
        <taxon>Methanobacteriota</taxon>
        <taxon>Methanomada group</taxon>
        <taxon>Methanococci</taxon>
        <taxon>Methanococcales</taxon>
        <taxon>Methanococcaceae</taxon>
        <taxon>Methanococcus</taxon>
    </lineage>
</organism>
<dbReference type="InterPro" id="IPR020811">
    <property type="entry name" value="Enolase_N"/>
</dbReference>
<evidence type="ECO:0000259" key="1">
    <source>
        <dbReference type="SMART" id="SM01193"/>
    </source>
</evidence>
<dbReference type="Proteomes" id="UP001140258">
    <property type="component" value="Unassembled WGS sequence"/>
</dbReference>
<dbReference type="RefSeq" id="WP_259051623.1">
    <property type="nucleotide sequence ID" value="NZ_JANUCQ010000002.1"/>
</dbReference>
<sequence>MEYETAIKRVTAKKVFKNSKIQVKISTITEKGIGYDVIDVDNPEYVISDIENVIAPEIVGYPAYDQDFIDAIICDTNVDNPMITMSASVSVARAASNSINIPMFKHIGGILSSDLPVVSCPILSDKKGNQLIVFPMAESIGEMIHIYEFIIGNIYPKYQSRNMEGEFVCKSIFDNIDDFSEIISNIAEEEDLDILMGAKITNYDQRIEGLDYLEANEIVDFDGLLCTECMDEEADISKINPYTTGSLTEMKYLISYMTNAGITPMIDSENTSFAHLAIGFKVPIIKTCLTSKILNELWNVERVLKNPNVTRF</sequence>
<dbReference type="SUPFAM" id="SSF54826">
    <property type="entry name" value="Enolase N-terminal domain-like"/>
    <property type="match status" value="1"/>
</dbReference>
<dbReference type="SMART" id="SM01193">
    <property type="entry name" value="Enolase_N"/>
    <property type="match status" value="1"/>
</dbReference>
<reference evidence="2" key="1">
    <citation type="submission" date="2022-08" db="EMBL/GenBank/DDBJ databases">
        <title>Genomic Encyclopedia of Type Strains, Phase V (KMG-V): Genome sequencing to study the core and pangenomes of soil and plant-associated prokaryotes.</title>
        <authorList>
            <person name="Whitman W."/>
        </authorList>
    </citation>
    <scope>NUCLEOTIDE SEQUENCE</scope>
    <source>
        <strain evidence="2">PS</strain>
    </source>
</reference>
<gene>
    <name evidence="2" type="ORF">M2325_000918</name>
</gene>
<protein>
    <submittedName>
        <fullName evidence="2">Enolase</fullName>
    </submittedName>
</protein>
<dbReference type="EMBL" id="JANUCQ010000002">
    <property type="protein sequence ID" value="MCS3922233.1"/>
    <property type="molecule type" value="Genomic_DNA"/>
</dbReference>
<dbReference type="InterPro" id="IPR036849">
    <property type="entry name" value="Enolase-like_C_sf"/>
</dbReference>
<dbReference type="SUPFAM" id="SSF51604">
    <property type="entry name" value="Enolase C-terminal domain-like"/>
    <property type="match status" value="1"/>
</dbReference>
<dbReference type="InterPro" id="IPR029017">
    <property type="entry name" value="Enolase-like_N"/>
</dbReference>
<name>A0ABT2EWA7_METVO</name>
<feature type="domain" description="Enolase N-terminal" evidence="1">
    <location>
        <begin position="7"/>
        <end position="107"/>
    </location>
</feature>
<keyword evidence="3" id="KW-1185">Reference proteome</keyword>
<proteinExistence type="predicted"/>
<evidence type="ECO:0000313" key="2">
    <source>
        <dbReference type="EMBL" id="MCS3922233.1"/>
    </source>
</evidence>
<evidence type="ECO:0000313" key="3">
    <source>
        <dbReference type="Proteomes" id="UP001140258"/>
    </source>
</evidence>